<sequence length="220" mass="22684">MAEDAKGTAMLEEAVARVLELQSKYGMDQETMLIYMCSVNLTSILSLIGNRYHGSSSGYIQSPVTAPATVPAPAPVSTTGTAPSLNDLIGMLAGLLGNQGGTGGQGFNPAALMNLLGCLGGGKEGQGLNPAMLTSLLCALGGQNMDLSNLMNMMAGLMGTGAKNNTKSDSSKDTPAAANDASNAAGTAKNDRSGEKQAVREVPKIMKWDSLDNRKRVQSK</sequence>
<keyword evidence="3" id="KW-1185">Reference proteome</keyword>
<gene>
    <name evidence="2" type="ORF">L7E55_01680</name>
</gene>
<dbReference type="AlphaFoldDB" id="A0A9X4JVB1"/>
<comment type="caution">
    <text evidence="2">The sequence shown here is derived from an EMBL/GenBank/DDBJ whole genome shotgun (WGS) entry which is preliminary data.</text>
</comment>
<feature type="compositionally biased region" description="Low complexity" evidence="1">
    <location>
        <begin position="173"/>
        <end position="188"/>
    </location>
</feature>
<feature type="region of interest" description="Disordered" evidence="1">
    <location>
        <begin position="163"/>
        <end position="220"/>
    </location>
</feature>
<protein>
    <submittedName>
        <fullName evidence="2">Uncharacterized protein</fullName>
    </submittedName>
</protein>
<dbReference type="RefSeq" id="WP_277442247.1">
    <property type="nucleotide sequence ID" value="NZ_JAKOAV010000002.1"/>
</dbReference>
<dbReference type="Proteomes" id="UP001154312">
    <property type="component" value="Unassembled WGS sequence"/>
</dbReference>
<evidence type="ECO:0000313" key="3">
    <source>
        <dbReference type="Proteomes" id="UP001154312"/>
    </source>
</evidence>
<name>A0A9X4JVB1_9FIRM</name>
<evidence type="ECO:0000256" key="1">
    <source>
        <dbReference type="SAM" id="MobiDB-lite"/>
    </source>
</evidence>
<reference evidence="2" key="1">
    <citation type="submission" date="2022-02" db="EMBL/GenBank/DDBJ databases">
        <authorList>
            <person name="Leng L."/>
        </authorList>
    </citation>
    <scope>NUCLEOTIDE SEQUENCE</scope>
    <source>
        <strain evidence="2">JI</strain>
    </source>
</reference>
<evidence type="ECO:0000313" key="2">
    <source>
        <dbReference type="EMBL" id="MDF9407077.1"/>
    </source>
</evidence>
<organism evidence="2 3">
    <name type="scientific">Pelotomaculum isophthalicicum JI</name>
    <dbReference type="NCBI Taxonomy" id="947010"/>
    <lineage>
        <taxon>Bacteria</taxon>
        <taxon>Bacillati</taxon>
        <taxon>Bacillota</taxon>
        <taxon>Clostridia</taxon>
        <taxon>Eubacteriales</taxon>
        <taxon>Desulfotomaculaceae</taxon>
        <taxon>Pelotomaculum</taxon>
    </lineage>
</organism>
<proteinExistence type="predicted"/>
<dbReference type="EMBL" id="JAKOAV010000002">
    <property type="protein sequence ID" value="MDF9407077.1"/>
    <property type="molecule type" value="Genomic_DNA"/>
</dbReference>
<feature type="compositionally biased region" description="Basic and acidic residues" evidence="1">
    <location>
        <begin position="189"/>
        <end position="220"/>
    </location>
</feature>
<accession>A0A9X4JVB1</accession>